<dbReference type="OrthoDB" id="10476754at2759"/>
<reference evidence="2" key="2">
    <citation type="submission" date="2015-06" db="UniProtKB">
        <authorList>
            <consortium name="EnsemblMetazoa"/>
        </authorList>
    </citation>
    <scope>IDENTIFICATION</scope>
</reference>
<reference evidence="3" key="1">
    <citation type="submission" date="2011-08" db="EMBL/GenBank/DDBJ databases">
        <authorList>
            <person name="Rombauts S."/>
        </authorList>
    </citation>
    <scope>NUCLEOTIDE SEQUENCE</scope>
    <source>
        <strain evidence="3">London</strain>
    </source>
</reference>
<proteinExistence type="predicted"/>
<dbReference type="EMBL" id="CAEY01001588">
    <property type="status" value="NOT_ANNOTATED_CDS"/>
    <property type="molecule type" value="Genomic_DNA"/>
</dbReference>
<keyword evidence="3" id="KW-1185">Reference proteome</keyword>
<dbReference type="OMA" id="DECKRPS"/>
<feature type="compositionally biased region" description="Basic and acidic residues" evidence="1">
    <location>
        <begin position="1"/>
        <end position="37"/>
    </location>
</feature>
<dbReference type="AlphaFoldDB" id="T1K5H3"/>
<evidence type="ECO:0000256" key="1">
    <source>
        <dbReference type="SAM" id="MobiDB-lite"/>
    </source>
</evidence>
<sequence length="107" mass="12509">MSKDECKRPSEDSETTVKKMKTKNEPNKDDGKTRPREEDNDQNCVQAKKIKLEKIVDEWNLGMGYTPRRISKLNIQKQEFFDYISTHKALSTTNLLDIRGYGNLTRK</sequence>
<dbReference type="EnsemblMetazoa" id="tetur05g06260.1">
    <property type="protein sequence ID" value="tetur05g06260.1"/>
    <property type="gene ID" value="tetur05g06260"/>
</dbReference>
<gene>
    <name evidence="2" type="primary">107360649</name>
</gene>
<accession>T1K5H3</accession>
<evidence type="ECO:0000313" key="3">
    <source>
        <dbReference type="Proteomes" id="UP000015104"/>
    </source>
</evidence>
<name>T1K5H3_TETUR</name>
<evidence type="ECO:0000313" key="2">
    <source>
        <dbReference type="EnsemblMetazoa" id="tetur05g06260.1"/>
    </source>
</evidence>
<dbReference type="HOGENOM" id="CLU_2213237_0_0_1"/>
<protein>
    <submittedName>
        <fullName evidence="2">Uncharacterized protein</fullName>
    </submittedName>
</protein>
<organism evidence="2 3">
    <name type="scientific">Tetranychus urticae</name>
    <name type="common">Two-spotted spider mite</name>
    <dbReference type="NCBI Taxonomy" id="32264"/>
    <lineage>
        <taxon>Eukaryota</taxon>
        <taxon>Metazoa</taxon>
        <taxon>Ecdysozoa</taxon>
        <taxon>Arthropoda</taxon>
        <taxon>Chelicerata</taxon>
        <taxon>Arachnida</taxon>
        <taxon>Acari</taxon>
        <taxon>Acariformes</taxon>
        <taxon>Trombidiformes</taxon>
        <taxon>Prostigmata</taxon>
        <taxon>Eleutherengona</taxon>
        <taxon>Raphignathae</taxon>
        <taxon>Tetranychoidea</taxon>
        <taxon>Tetranychidae</taxon>
        <taxon>Tetranychus</taxon>
    </lineage>
</organism>
<dbReference type="Proteomes" id="UP000015104">
    <property type="component" value="Unassembled WGS sequence"/>
</dbReference>
<dbReference type="KEGG" id="tut:107360649"/>
<feature type="region of interest" description="Disordered" evidence="1">
    <location>
        <begin position="1"/>
        <end position="44"/>
    </location>
</feature>